<keyword evidence="2" id="KW-1133">Transmembrane helix</keyword>
<feature type="region of interest" description="Disordered" evidence="1">
    <location>
        <begin position="64"/>
        <end position="85"/>
    </location>
</feature>
<proteinExistence type="predicted"/>
<feature type="transmembrane region" description="Helical" evidence="2">
    <location>
        <begin position="36"/>
        <end position="58"/>
    </location>
</feature>
<dbReference type="RefSeq" id="YP_009800593.1">
    <property type="nucleotide sequence ID" value="NC_047955.1"/>
</dbReference>
<sequence length="85" mass="8917">MTILQQVADDAGTIGNSSASAAVVGVSLMGMSLPDIVALISGVYFLLSTVFLVMKFIAWRKDRAKATTVSSRRDGGTSDSECSRS</sequence>
<dbReference type="Proteomes" id="UP000247194">
    <property type="component" value="Segment"/>
</dbReference>
<keyword evidence="2" id="KW-0812">Transmembrane</keyword>
<keyword evidence="2" id="KW-0472">Membrane</keyword>
<protein>
    <recommendedName>
        <fullName evidence="5">Holin</fullName>
    </recommendedName>
</protein>
<evidence type="ECO:0000256" key="1">
    <source>
        <dbReference type="SAM" id="MobiDB-lite"/>
    </source>
</evidence>
<dbReference type="KEGG" id="vg:54991093"/>
<accession>A0A2S1GMR9</accession>
<name>A0A2S1GMR9_9CAUD</name>
<dbReference type="EMBL" id="MH113813">
    <property type="protein sequence ID" value="AWD90675.1"/>
    <property type="molecule type" value="Genomic_DNA"/>
</dbReference>
<evidence type="ECO:0000313" key="3">
    <source>
        <dbReference type="EMBL" id="AWD90675.1"/>
    </source>
</evidence>
<evidence type="ECO:0000313" key="4">
    <source>
        <dbReference type="Proteomes" id="UP000247194"/>
    </source>
</evidence>
<reference evidence="3 4" key="1">
    <citation type="submission" date="2018-03" db="EMBL/GenBank/DDBJ databases">
        <title>Phage therapy in agriculture - a green tech approach to combat plant pathogenic bacteria.</title>
        <authorList>
            <person name="Carstens A.B."/>
            <person name="Djurhuus A.M."/>
            <person name="Hansen L.H."/>
        </authorList>
    </citation>
    <scope>NUCLEOTIDE SEQUENCE [LARGE SCALE GENOMIC DNA]</scope>
</reference>
<keyword evidence="4" id="KW-1185">Reference proteome</keyword>
<evidence type="ECO:0008006" key="5">
    <source>
        <dbReference type="Google" id="ProtNLM"/>
    </source>
</evidence>
<dbReference type="GeneID" id="54991093"/>
<organism evidence="3 4">
    <name type="scientific">Pseudomonas phage Nerthus</name>
    <dbReference type="NCBI Taxonomy" id="2163984"/>
    <lineage>
        <taxon>Viruses</taxon>
        <taxon>Duplodnaviria</taxon>
        <taxon>Heunggongvirae</taxon>
        <taxon>Uroviricota</taxon>
        <taxon>Caudoviricetes</taxon>
        <taxon>Autographivirales</taxon>
        <taxon>Autosignataviridae</taxon>
        <taxon>Colwellvirinae</taxon>
        <taxon>Nerthusvirus</taxon>
        <taxon>Nerthusvirus nerthus</taxon>
        <taxon>Uliginvirus nerthus</taxon>
    </lineage>
</organism>
<evidence type="ECO:0000256" key="2">
    <source>
        <dbReference type="SAM" id="Phobius"/>
    </source>
</evidence>